<evidence type="ECO:0000313" key="6">
    <source>
        <dbReference type="Proteomes" id="UP001529235"/>
    </source>
</evidence>
<dbReference type="GO" id="GO:0032259">
    <property type="term" value="P:methylation"/>
    <property type="evidence" value="ECO:0007669"/>
    <property type="project" value="UniProtKB-KW"/>
</dbReference>
<dbReference type="EMBL" id="JASNVW010000004">
    <property type="protein sequence ID" value="MDK6029107.1"/>
    <property type="molecule type" value="Genomic_DNA"/>
</dbReference>
<dbReference type="Gene3D" id="2.20.25.110">
    <property type="entry name" value="S-adenosyl-L-methionine-dependent methyltransferases"/>
    <property type="match status" value="1"/>
</dbReference>
<gene>
    <name evidence="5" type="ORF">QPL79_06995</name>
</gene>
<keyword evidence="2 5" id="KW-0808">Transferase</keyword>
<dbReference type="Pfam" id="PF13649">
    <property type="entry name" value="Methyltransf_25"/>
    <property type="match status" value="1"/>
</dbReference>
<dbReference type="Proteomes" id="UP001529235">
    <property type="component" value="Unassembled WGS sequence"/>
</dbReference>
<evidence type="ECO:0000256" key="3">
    <source>
        <dbReference type="ARBA" id="ARBA00022691"/>
    </source>
</evidence>
<dbReference type="EC" id="2.1.-.-" evidence="5"/>
<evidence type="ECO:0000256" key="1">
    <source>
        <dbReference type="ARBA" id="ARBA00022603"/>
    </source>
</evidence>
<protein>
    <submittedName>
        <fullName evidence="5">Class I SAM-dependent methyltransferase</fullName>
        <ecNumber evidence="5">2.1.-.-</ecNumber>
    </submittedName>
</protein>
<dbReference type="PANTHER" id="PTHR43464:SF19">
    <property type="entry name" value="UBIQUINONE BIOSYNTHESIS O-METHYLTRANSFERASE, MITOCHONDRIAL"/>
    <property type="match status" value="1"/>
</dbReference>
<reference evidence="5 6" key="1">
    <citation type="submission" date="2023-05" db="EMBL/GenBank/DDBJ databases">
        <title>A new hyperthermophilic archaea 'Ignisphaera cupida' sp. nov. and description of the family 'Ignisphaeraceae' fam. nov.</title>
        <authorList>
            <person name="Podosokorskaya O.A."/>
            <person name="Elcheninov A.G."/>
            <person name="Klukina A."/>
            <person name="Merkel A.Y."/>
        </authorList>
    </citation>
    <scope>NUCLEOTIDE SEQUENCE [LARGE SCALE GENOMIC DNA]</scope>
    <source>
        <strain evidence="5 6">4213-co</strain>
    </source>
</reference>
<dbReference type="RefSeq" id="WP_285274093.1">
    <property type="nucleotide sequence ID" value="NZ_JASNVW010000004.1"/>
</dbReference>
<dbReference type="SUPFAM" id="SSF53335">
    <property type="entry name" value="S-adenosyl-L-methionine-dependent methyltransferases"/>
    <property type="match status" value="1"/>
</dbReference>
<keyword evidence="6" id="KW-1185">Reference proteome</keyword>
<dbReference type="CDD" id="cd02440">
    <property type="entry name" value="AdoMet_MTases"/>
    <property type="match status" value="1"/>
</dbReference>
<evidence type="ECO:0000313" key="5">
    <source>
        <dbReference type="EMBL" id="MDK6029107.1"/>
    </source>
</evidence>
<dbReference type="AlphaFoldDB" id="A0ABD4Z6Y8"/>
<keyword evidence="1 5" id="KW-0489">Methyltransferase</keyword>
<dbReference type="PANTHER" id="PTHR43464">
    <property type="entry name" value="METHYLTRANSFERASE"/>
    <property type="match status" value="1"/>
</dbReference>
<dbReference type="GO" id="GO:0008168">
    <property type="term" value="F:methyltransferase activity"/>
    <property type="evidence" value="ECO:0007669"/>
    <property type="project" value="UniProtKB-KW"/>
</dbReference>
<dbReference type="InterPro" id="IPR041698">
    <property type="entry name" value="Methyltransf_25"/>
</dbReference>
<keyword evidence="3" id="KW-0949">S-adenosyl-L-methionine</keyword>
<feature type="domain" description="Methyltransferase" evidence="4">
    <location>
        <begin position="54"/>
        <end position="149"/>
    </location>
</feature>
<accession>A0ABD4Z6Y8</accession>
<proteinExistence type="predicted"/>
<evidence type="ECO:0000259" key="4">
    <source>
        <dbReference type="Pfam" id="PF13649"/>
    </source>
</evidence>
<comment type="caution">
    <text evidence="5">The sequence shown here is derived from an EMBL/GenBank/DDBJ whole genome shotgun (WGS) entry which is preliminary data.</text>
</comment>
<name>A0ABD4Z6Y8_9CREN</name>
<dbReference type="Gene3D" id="3.40.50.150">
    <property type="entry name" value="Vaccinia Virus protein VP39"/>
    <property type="match status" value="1"/>
</dbReference>
<evidence type="ECO:0000256" key="2">
    <source>
        <dbReference type="ARBA" id="ARBA00022679"/>
    </source>
</evidence>
<organism evidence="5 6">
    <name type="scientific">Ignisphaera cupida</name>
    <dbReference type="NCBI Taxonomy" id="3050454"/>
    <lineage>
        <taxon>Archaea</taxon>
        <taxon>Thermoproteota</taxon>
        <taxon>Thermoprotei</taxon>
        <taxon>Desulfurococcales</taxon>
        <taxon>Desulfurococcaceae</taxon>
        <taxon>Ignisphaera</taxon>
    </lineage>
</organism>
<sequence>MKNYVNEMIYRYFIEKGELFRLVMDSKQMVLRGRRIAKGIAKQLYMLGFNKGKILDVGCGTGRVSIPLAEMGFDVVGIDISPTYIDIANKRAKEKGLESKALFFVCDAREMSKCVESYRPFTSVIFVWSSVLGYYDEETDMKILSMAYEVSADKASLIIADAVNKEYISFSQYVLGFTKKVAEYDNVVVIEKTIYNPATGNVLIKQDFYRRDKNNLLFLGESHFEFHVYSLDELVKLANKAGWCLHKVLVDLSGEARYSPMNSINVIFSKCRQ</sequence>
<dbReference type="InterPro" id="IPR029063">
    <property type="entry name" value="SAM-dependent_MTases_sf"/>
</dbReference>